<evidence type="ECO:0000259" key="2">
    <source>
        <dbReference type="Pfam" id="PF03781"/>
    </source>
</evidence>
<dbReference type="EMBL" id="JAAMOX010000001">
    <property type="protein sequence ID" value="NIH52604.1"/>
    <property type="molecule type" value="Genomic_DNA"/>
</dbReference>
<dbReference type="PANTHER" id="PTHR23150:SF19">
    <property type="entry name" value="FORMYLGLYCINE-GENERATING ENZYME"/>
    <property type="match status" value="1"/>
</dbReference>
<accession>A0A7X5QYZ7</accession>
<dbReference type="InterPro" id="IPR042095">
    <property type="entry name" value="SUMF_sf"/>
</dbReference>
<name>A0A7X5QYZ7_9MICO</name>
<dbReference type="Proteomes" id="UP000541033">
    <property type="component" value="Unassembled WGS sequence"/>
</dbReference>
<dbReference type="InterPro" id="IPR016187">
    <property type="entry name" value="CTDL_fold"/>
</dbReference>
<evidence type="ECO:0000313" key="3">
    <source>
        <dbReference type="EMBL" id="NIH52604.1"/>
    </source>
</evidence>
<dbReference type="InterPro" id="IPR051043">
    <property type="entry name" value="Sulfatase_Mod_Factor_Kinase"/>
</dbReference>
<feature type="domain" description="Sulfatase-modifying factor enzyme-like" evidence="2">
    <location>
        <begin position="13"/>
        <end position="227"/>
    </location>
</feature>
<dbReference type="Gene3D" id="3.90.1580.10">
    <property type="entry name" value="paralog of FGE (formylglycine-generating enzyme)"/>
    <property type="match status" value="1"/>
</dbReference>
<keyword evidence="4" id="KW-1185">Reference proteome</keyword>
<dbReference type="GO" id="GO:0120147">
    <property type="term" value="F:formylglycine-generating oxidase activity"/>
    <property type="evidence" value="ECO:0007669"/>
    <property type="project" value="TreeGrafter"/>
</dbReference>
<reference evidence="3 4" key="1">
    <citation type="submission" date="2020-02" db="EMBL/GenBank/DDBJ databases">
        <title>Sequencing the genomes of 1000 actinobacteria strains.</title>
        <authorList>
            <person name="Klenk H.-P."/>
        </authorList>
    </citation>
    <scope>NUCLEOTIDE SEQUENCE [LARGE SCALE GENOMIC DNA]</scope>
    <source>
        <strain evidence="3 4">DSM 27960</strain>
    </source>
</reference>
<evidence type="ECO:0000313" key="4">
    <source>
        <dbReference type="Proteomes" id="UP000541033"/>
    </source>
</evidence>
<dbReference type="PANTHER" id="PTHR23150">
    <property type="entry name" value="SULFATASE MODIFYING FACTOR 1, 2"/>
    <property type="match status" value="1"/>
</dbReference>
<gene>
    <name evidence="3" type="ORF">FHX76_000472</name>
</gene>
<dbReference type="AlphaFoldDB" id="A0A7X5QYZ7"/>
<feature type="region of interest" description="Disordered" evidence="1">
    <location>
        <begin position="1"/>
        <end position="22"/>
    </location>
</feature>
<proteinExistence type="predicted"/>
<protein>
    <submittedName>
        <fullName evidence="3">Formylglycine-generating enzyme required for sulfatase activity</fullName>
    </submittedName>
</protein>
<organism evidence="3 4">
    <name type="scientific">Lysinibacter cavernae</name>
    <dbReference type="NCBI Taxonomy" id="1640652"/>
    <lineage>
        <taxon>Bacteria</taxon>
        <taxon>Bacillati</taxon>
        <taxon>Actinomycetota</taxon>
        <taxon>Actinomycetes</taxon>
        <taxon>Micrococcales</taxon>
        <taxon>Microbacteriaceae</taxon>
        <taxon>Lysinibacter</taxon>
    </lineage>
</organism>
<sequence>MTSDERRPAPATGGFVHVGGGSIRQRDARTESTVEVCLAPFAISVSPVTISQFAAHRLSDGHELLPADQAGSIPAHGVTWFDAVIWCNAASRLAGLTEAYLVDDHGVEWRVEANGFRLPTEAEWEFACRAGTSAPTYGALHEIGWTAADAVDGPQPVGLKQPNAFGLVDTIGNVWEWCWNYADTARYADYRSLRGGGWADKSWSCRASVRRGSAPNAVIEDVGFRVVSGTIGSHGKRAAQGWSDESDRERAHVVGPRPIGWTPLQFRDEPSKS</sequence>
<evidence type="ECO:0000256" key="1">
    <source>
        <dbReference type="SAM" id="MobiDB-lite"/>
    </source>
</evidence>
<dbReference type="InterPro" id="IPR005532">
    <property type="entry name" value="SUMF_dom"/>
</dbReference>
<dbReference type="Pfam" id="PF03781">
    <property type="entry name" value="FGE-sulfatase"/>
    <property type="match status" value="1"/>
</dbReference>
<comment type="caution">
    <text evidence="3">The sequence shown here is derived from an EMBL/GenBank/DDBJ whole genome shotgun (WGS) entry which is preliminary data.</text>
</comment>
<dbReference type="RefSeq" id="WP_167147396.1">
    <property type="nucleotide sequence ID" value="NZ_JAAMOX010000001.1"/>
</dbReference>
<dbReference type="SUPFAM" id="SSF56436">
    <property type="entry name" value="C-type lectin-like"/>
    <property type="match status" value="1"/>
</dbReference>